<dbReference type="GO" id="GO:0004519">
    <property type="term" value="F:endonuclease activity"/>
    <property type="evidence" value="ECO:0007669"/>
    <property type="project" value="UniProtKB-KW"/>
</dbReference>
<dbReference type="STRING" id="104452.A0A0L7LVR9"/>
<name>A0A0L7LVR9_OPEBR</name>
<dbReference type="PANTHER" id="PTHR23227">
    <property type="entry name" value="BUCENTAUR RELATED"/>
    <property type="match status" value="1"/>
</dbReference>
<organism evidence="2 3">
    <name type="scientific">Operophtera brumata</name>
    <name type="common">Winter moth</name>
    <name type="synonym">Phalaena brumata</name>
    <dbReference type="NCBI Taxonomy" id="104452"/>
    <lineage>
        <taxon>Eukaryota</taxon>
        <taxon>Metazoa</taxon>
        <taxon>Ecdysozoa</taxon>
        <taxon>Arthropoda</taxon>
        <taxon>Hexapoda</taxon>
        <taxon>Insecta</taxon>
        <taxon>Pterygota</taxon>
        <taxon>Neoptera</taxon>
        <taxon>Endopterygota</taxon>
        <taxon>Lepidoptera</taxon>
        <taxon>Glossata</taxon>
        <taxon>Ditrysia</taxon>
        <taxon>Geometroidea</taxon>
        <taxon>Geometridae</taxon>
        <taxon>Larentiinae</taxon>
        <taxon>Operophtera</taxon>
    </lineage>
</organism>
<dbReference type="Gene3D" id="3.60.10.10">
    <property type="entry name" value="Endonuclease/exonuclease/phosphatase"/>
    <property type="match status" value="1"/>
</dbReference>
<evidence type="ECO:0000313" key="3">
    <source>
        <dbReference type="Proteomes" id="UP000037510"/>
    </source>
</evidence>
<dbReference type="EMBL" id="JTDY01000008">
    <property type="protein sequence ID" value="KOB79474.1"/>
    <property type="molecule type" value="Genomic_DNA"/>
</dbReference>
<keyword evidence="2" id="KW-0695">RNA-directed DNA polymerase</keyword>
<gene>
    <name evidence="2" type="ORF">OBRU01_00174</name>
</gene>
<evidence type="ECO:0000259" key="1">
    <source>
        <dbReference type="Pfam" id="PF14529"/>
    </source>
</evidence>
<accession>A0A0L7LVR9</accession>
<dbReference type="InterPro" id="IPR027124">
    <property type="entry name" value="Swc5/CFDP1/2"/>
</dbReference>
<keyword evidence="2" id="KW-0808">Transferase</keyword>
<dbReference type="SUPFAM" id="SSF56219">
    <property type="entry name" value="DNase I-like"/>
    <property type="match status" value="1"/>
</dbReference>
<dbReference type="Proteomes" id="UP000037510">
    <property type="component" value="Unassembled WGS sequence"/>
</dbReference>
<dbReference type="AlphaFoldDB" id="A0A0L7LVR9"/>
<sequence length="303" mass="35393">MYFYTLLSYSAYPDEEVESFYDLLNTACEENRGTWNLVLGDFNAKLGTRQPNDSYPTLGQFGLGDRNVRGTRLIHFAFGQNLYIGNSFFAKKPQRRWTWVAPNRTYKNEIDFVLSSDRSIVKDVSVINKINYSSDHRPVRAKIKFNFKIHRLKHFQSKITKHSKHSLVKNSDQFNLELTNQFSSLRIENSSKTIKVSRKNKTKLSTQTKSLIAKRADLDIYTTEFRSVDRAVKRSIRRDIRSFNLHLVQTAIEKHTSLRTAKQGITRGKQWINGLQDQHGKKQNSRDKIMEICTDFYKTLYSD</sequence>
<dbReference type="Pfam" id="PF14529">
    <property type="entry name" value="Exo_endo_phos_2"/>
    <property type="match status" value="1"/>
</dbReference>
<keyword evidence="2" id="KW-0548">Nucleotidyltransferase</keyword>
<feature type="non-terminal residue" evidence="2">
    <location>
        <position position="303"/>
    </location>
</feature>
<keyword evidence="2" id="KW-0378">Hydrolase</keyword>
<evidence type="ECO:0000313" key="2">
    <source>
        <dbReference type="EMBL" id="KOB79474.1"/>
    </source>
</evidence>
<keyword evidence="2" id="KW-0255">Endonuclease</keyword>
<reference evidence="2 3" key="1">
    <citation type="journal article" date="2015" name="Genome Biol. Evol.">
        <title>The genome of winter moth (Operophtera brumata) provides a genomic perspective on sexual dimorphism and phenology.</title>
        <authorList>
            <person name="Derks M.F."/>
            <person name="Smit S."/>
            <person name="Salis L."/>
            <person name="Schijlen E."/>
            <person name="Bossers A."/>
            <person name="Mateman C."/>
            <person name="Pijl A.S."/>
            <person name="de Ridder D."/>
            <person name="Groenen M.A."/>
            <person name="Visser M.E."/>
            <person name="Megens H.J."/>
        </authorList>
    </citation>
    <scope>NUCLEOTIDE SEQUENCE [LARGE SCALE GENOMIC DNA]</scope>
    <source>
        <strain evidence="2">WM2013NL</strain>
        <tissue evidence="2">Head and thorax</tissue>
    </source>
</reference>
<protein>
    <submittedName>
        <fullName evidence="2">Endonuclease-reverse transcriptase</fullName>
    </submittedName>
</protein>
<keyword evidence="2" id="KW-0540">Nuclease</keyword>
<dbReference type="GO" id="GO:0003964">
    <property type="term" value="F:RNA-directed DNA polymerase activity"/>
    <property type="evidence" value="ECO:0007669"/>
    <property type="project" value="UniProtKB-KW"/>
</dbReference>
<dbReference type="InterPro" id="IPR005135">
    <property type="entry name" value="Endo/exonuclease/phosphatase"/>
</dbReference>
<keyword evidence="3" id="KW-1185">Reference proteome</keyword>
<feature type="domain" description="Endonuclease/exonuclease/phosphatase" evidence="1">
    <location>
        <begin position="12"/>
        <end position="139"/>
    </location>
</feature>
<comment type="caution">
    <text evidence="2">The sequence shown here is derived from an EMBL/GenBank/DDBJ whole genome shotgun (WGS) entry which is preliminary data.</text>
</comment>
<proteinExistence type="predicted"/>
<dbReference type="PANTHER" id="PTHR23227:SF67">
    <property type="entry name" value="CRANIOFACIAL DEVELOPMENT PROTEIN 2-LIKE"/>
    <property type="match status" value="1"/>
</dbReference>
<dbReference type="InterPro" id="IPR036691">
    <property type="entry name" value="Endo/exonu/phosph_ase_sf"/>
</dbReference>